<evidence type="ECO:0000313" key="1">
    <source>
        <dbReference type="EMBL" id="GIX82134.1"/>
    </source>
</evidence>
<protein>
    <submittedName>
        <fullName evidence="1">Uncharacterized protein</fullName>
    </submittedName>
</protein>
<gene>
    <name evidence="1" type="ORF">CEXT_374771</name>
</gene>
<dbReference type="Proteomes" id="UP001054945">
    <property type="component" value="Unassembled WGS sequence"/>
</dbReference>
<comment type="caution">
    <text evidence="1">The sequence shown here is derived from an EMBL/GenBank/DDBJ whole genome shotgun (WGS) entry which is preliminary data.</text>
</comment>
<keyword evidence="2" id="KW-1185">Reference proteome</keyword>
<evidence type="ECO:0000313" key="2">
    <source>
        <dbReference type="Proteomes" id="UP001054945"/>
    </source>
</evidence>
<proteinExistence type="predicted"/>
<reference evidence="1 2" key="1">
    <citation type="submission" date="2021-06" db="EMBL/GenBank/DDBJ databases">
        <title>Caerostris extrusa draft genome.</title>
        <authorList>
            <person name="Kono N."/>
            <person name="Arakawa K."/>
        </authorList>
    </citation>
    <scope>NUCLEOTIDE SEQUENCE [LARGE SCALE GENOMIC DNA]</scope>
</reference>
<organism evidence="1 2">
    <name type="scientific">Caerostris extrusa</name>
    <name type="common">Bark spider</name>
    <name type="synonym">Caerostris bankana</name>
    <dbReference type="NCBI Taxonomy" id="172846"/>
    <lineage>
        <taxon>Eukaryota</taxon>
        <taxon>Metazoa</taxon>
        <taxon>Ecdysozoa</taxon>
        <taxon>Arthropoda</taxon>
        <taxon>Chelicerata</taxon>
        <taxon>Arachnida</taxon>
        <taxon>Araneae</taxon>
        <taxon>Araneomorphae</taxon>
        <taxon>Entelegynae</taxon>
        <taxon>Araneoidea</taxon>
        <taxon>Araneidae</taxon>
        <taxon>Caerostris</taxon>
    </lineage>
</organism>
<accession>A0AAV4NBC1</accession>
<dbReference type="AlphaFoldDB" id="A0AAV4NBC1"/>
<sequence>MMDRVDWKIWVNEFRTTPCCVSRQQKETQGPEDMFQWKPPELPRGSVLSLFLLMAEVLDGTLNATPNLWNTDELF</sequence>
<name>A0AAV4NBC1_CAEEX</name>
<dbReference type="EMBL" id="BPLR01020750">
    <property type="protein sequence ID" value="GIX82134.1"/>
    <property type="molecule type" value="Genomic_DNA"/>
</dbReference>